<evidence type="ECO:0000256" key="5">
    <source>
        <dbReference type="ARBA" id="ARBA00023237"/>
    </source>
</evidence>
<dbReference type="EMBL" id="QRWT01000044">
    <property type="protein sequence ID" value="RGT44757.1"/>
    <property type="molecule type" value="Genomic_DNA"/>
</dbReference>
<comment type="subcellular location">
    <subcellularLocation>
        <location evidence="1">Cell outer membrane</location>
    </subcellularLocation>
</comment>
<dbReference type="Gene3D" id="1.25.40.390">
    <property type="match status" value="1"/>
</dbReference>
<protein>
    <submittedName>
        <fullName evidence="9">RagB/SusD family nutrient uptake outer membrane protein</fullName>
    </submittedName>
</protein>
<organism evidence="9 12">
    <name type="scientific">Bacteroides intestinalis</name>
    <dbReference type="NCBI Taxonomy" id="329854"/>
    <lineage>
        <taxon>Bacteria</taxon>
        <taxon>Pseudomonadati</taxon>
        <taxon>Bacteroidota</taxon>
        <taxon>Bacteroidia</taxon>
        <taxon>Bacteroidales</taxon>
        <taxon>Bacteroidaceae</taxon>
        <taxon>Bacteroides</taxon>
    </lineage>
</organism>
<dbReference type="AlphaFoldDB" id="A0A3E4IBF2"/>
<evidence type="ECO:0000313" key="12">
    <source>
        <dbReference type="Proteomes" id="UP000284772"/>
    </source>
</evidence>
<dbReference type="InterPro" id="IPR011990">
    <property type="entry name" value="TPR-like_helical_dom_sf"/>
</dbReference>
<dbReference type="EMBL" id="QSKV01000008">
    <property type="protein sequence ID" value="RHE91157.1"/>
    <property type="molecule type" value="Genomic_DNA"/>
</dbReference>
<dbReference type="Proteomes" id="UP000284772">
    <property type="component" value="Unassembled WGS sequence"/>
</dbReference>
<sequence>MKTKKYIFIAAAASMLGMTTSCDDEGFLTEKPKTIYTTDNSYETIDQVKACITNLYIHIRYWYQQDYFLKGLGTDVLDTPYFRSTGNGYCNFANWSSTNSNSNKIYDAMFQMVNYANQSLEGYNKEGLPWESEAQRNEAYGEIMFFRGYGYLTMGELFGGVPLVDQFYQTLKLDFVRSSREETYNFAITDLEAAAAALPDYPSEAGRVSKGVAYHFLAEAYLALATIKSNDAECLRKSIEYADKVMALHPLMTERFGTRSIPGGGTTKNGVAAYYEDGNVFFDLFQEGNYDYAEGNTEALWTLQNDYTVYHEYGGNNFVGYPREMSPVLRDVVWKAEYAEAGAAAGPWAGNIDESIYPGGNVSAYVGGRGVANMAPTTYVISDVWEGDYEDDIRNAPCNIRRQFVCMDTKHSMYGKPVPYEMLDYNTQKITEFFPVWTKLAPIDDWGYDDLADGGNRSNMYCDQYAHRSAETLLLRAEANLRAGDKGAAATDINKLRNRAQCTKLATADDMTLQYILDERVRELFGEERRWVTLLRMGNDGIESLNSHAMYIADQPFWGGYFKSDKAKVTKWNLFPIPQTVIDTNTGAVIEQNEGW</sequence>
<keyword evidence="5" id="KW-0998">Cell outer membrane</keyword>
<keyword evidence="14" id="KW-1185">Reference proteome</keyword>
<evidence type="ECO:0000313" key="14">
    <source>
        <dbReference type="Proteomes" id="UP000291191"/>
    </source>
</evidence>
<feature type="signal peptide" evidence="6">
    <location>
        <begin position="1"/>
        <end position="23"/>
    </location>
</feature>
<accession>A0A3E4IBF2</accession>
<dbReference type="InterPro" id="IPR033985">
    <property type="entry name" value="SusD-like_N"/>
</dbReference>
<dbReference type="Pfam" id="PF07980">
    <property type="entry name" value="SusD_RagB"/>
    <property type="match status" value="1"/>
</dbReference>
<dbReference type="Proteomes" id="UP000285650">
    <property type="component" value="Unassembled WGS sequence"/>
</dbReference>
<evidence type="ECO:0000256" key="3">
    <source>
        <dbReference type="ARBA" id="ARBA00022729"/>
    </source>
</evidence>
<evidence type="ECO:0000313" key="9">
    <source>
        <dbReference type="EMBL" id="RGT44757.1"/>
    </source>
</evidence>
<evidence type="ECO:0000313" key="10">
    <source>
        <dbReference type="EMBL" id="RHE91157.1"/>
    </source>
</evidence>
<dbReference type="EMBL" id="RCXO01000010">
    <property type="protein sequence ID" value="RYT80695.1"/>
    <property type="molecule type" value="Genomic_DNA"/>
</dbReference>
<dbReference type="Pfam" id="PF14322">
    <property type="entry name" value="SusD-like_3"/>
    <property type="match status" value="1"/>
</dbReference>
<reference evidence="12 13" key="1">
    <citation type="submission" date="2018-08" db="EMBL/GenBank/DDBJ databases">
        <title>A genome reference for cultivated species of the human gut microbiota.</title>
        <authorList>
            <person name="Zou Y."/>
            <person name="Xue W."/>
            <person name="Luo G."/>
        </authorList>
    </citation>
    <scope>NUCLEOTIDE SEQUENCE [LARGE SCALE GENOMIC DNA]</scope>
    <source>
        <strain evidence="9 12">AF19-10AC</strain>
        <strain evidence="10 13">AM27-17</strain>
    </source>
</reference>
<evidence type="ECO:0000256" key="1">
    <source>
        <dbReference type="ARBA" id="ARBA00004442"/>
    </source>
</evidence>
<name>A0A3E4IBF2_9BACE</name>
<evidence type="ECO:0000259" key="8">
    <source>
        <dbReference type="Pfam" id="PF14322"/>
    </source>
</evidence>
<dbReference type="OrthoDB" id="636214at2"/>
<feature type="chain" id="PRO_5044592811" evidence="6">
    <location>
        <begin position="24"/>
        <end position="596"/>
    </location>
</feature>
<dbReference type="SUPFAM" id="SSF48452">
    <property type="entry name" value="TPR-like"/>
    <property type="match status" value="1"/>
</dbReference>
<feature type="domain" description="SusD-like N-terminal" evidence="8">
    <location>
        <begin position="43"/>
        <end position="222"/>
    </location>
</feature>
<proteinExistence type="inferred from homology"/>
<dbReference type="Proteomes" id="UP000291191">
    <property type="component" value="Unassembled WGS sequence"/>
</dbReference>
<keyword evidence="4" id="KW-0472">Membrane</keyword>
<dbReference type="GO" id="GO:0009279">
    <property type="term" value="C:cell outer membrane"/>
    <property type="evidence" value="ECO:0007669"/>
    <property type="project" value="UniProtKB-SubCell"/>
</dbReference>
<evidence type="ECO:0000313" key="13">
    <source>
        <dbReference type="Proteomes" id="UP000285650"/>
    </source>
</evidence>
<evidence type="ECO:0000256" key="2">
    <source>
        <dbReference type="ARBA" id="ARBA00006275"/>
    </source>
</evidence>
<dbReference type="RefSeq" id="WP_115502289.1">
    <property type="nucleotide sequence ID" value="NZ_CABMMK010000002.1"/>
</dbReference>
<keyword evidence="3 6" id="KW-0732">Signal</keyword>
<feature type="domain" description="RagB/SusD" evidence="7">
    <location>
        <begin position="458"/>
        <end position="596"/>
    </location>
</feature>
<dbReference type="InterPro" id="IPR012944">
    <property type="entry name" value="SusD_RagB_dom"/>
</dbReference>
<evidence type="ECO:0000259" key="7">
    <source>
        <dbReference type="Pfam" id="PF07980"/>
    </source>
</evidence>
<gene>
    <name evidence="10" type="ORF">DW712_13730</name>
    <name evidence="9" type="ORF">DWX27_22510</name>
    <name evidence="11" type="ORF">EAJ06_09785</name>
</gene>
<dbReference type="PROSITE" id="PS51257">
    <property type="entry name" value="PROKAR_LIPOPROTEIN"/>
    <property type="match status" value="1"/>
</dbReference>
<evidence type="ECO:0000313" key="11">
    <source>
        <dbReference type="EMBL" id="RYT80695.1"/>
    </source>
</evidence>
<comment type="caution">
    <text evidence="9">The sequence shown here is derived from an EMBL/GenBank/DDBJ whole genome shotgun (WGS) entry which is preliminary data.</text>
</comment>
<comment type="similarity">
    <text evidence="2">Belongs to the SusD family.</text>
</comment>
<evidence type="ECO:0000256" key="6">
    <source>
        <dbReference type="SAM" id="SignalP"/>
    </source>
</evidence>
<evidence type="ECO:0000256" key="4">
    <source>
        <dbReference type="ARBA" id="ARBA00023136"/>
    </source>
</evidence>
<reference evidence="11 14" key="2">
    <citation type="journal article" date="2019" name="Science, e1252229">
        <title>Invertible promoters mediate bacterial phase variation, antibiotic resistance, and host adaptation in the gut.</title>
        <authorList>
            <person name="Jiang X."/>
            <person name="Hall A.B."/>
            <person name="Arthur T.D."/>
            <person name="Plichta D.R."/>
            <person name="Covington C.T."/>
            <person name="Poyet M."/>
            <person name="Crothers J."/>
            <person name="Moses P.L."/>
            <person name="Tolonen A.C."/>
            <person name="Vlamakis H."/>
            <person name="Alm E.J."/>
            <person name="Xavier R.J."/>
        </authorList>
    </citation>
    <scope>NUCLEOTIDE SEQUENCE [LARGE SCALE GENOMIC DNA]</scope>
    <source>
        <strain evidence="14">bf_0095</strain>
        <strain evidence="11">Bf_0095</strain>
    </source>
</reference>